<accession>A0ABR6WPG6</accession>
<comment type="caution">
    <text evidence="1">The sequence shown here is derived from an EMBL/GenBank/DDBJ whole genome shotgun (WGS) entry which is preliminary data.</text>
</comment>
<evidence type="ECO:0000313" key="1">
    <source>
        <dbReference type="EMBL" id="MBC3798040.1"/>
    </source>
</evidence>
<name>A0ABR6WPG6_9FIRM</name>
<keyword evidence="2" id="KW-1185">Reference proteome</keyword>
<organism evidence="1 2">
    <name type="scientific">Acetobacterium tundrae</name>
    <dbReference type="NCBI Taxonomy" id="132932"/>
    <lineage>
        <taxon>Bacteria</taxon>
        <taxon>Bacillati</taxon>
        <taxon>Bacillota</taxon>
        <taxon>Clostridia</taxon>
        <taxon>Eubacteriales</taxon>
        <taxon>Eubacteriaceae</taxon>
        <taxon>Acetobacterium</taxon>
    </lineage>
</organism>
<proteinExistence type="predicted"/>
<protein>
    <submittedName>
        <fullName evidence="1">Uncharacterized protein</fullName>
    </submittedName>
</protein>
<dbReference type="RefSeq" id="WP_148603694.1">
    <property type="nucleotide sequence ID" value="NZ_RXYB01000010.1"/>
</dbReference>
<sequence>MQNVEVKPGKIYVTTSDGKELEFDGVLKFETTVDSFAVKRDDMGNETIVPYSYMPKTNRHQPLKY</sequence>
<dbReference type="Proteomes" id="UP000653358">
    <property type="component" value="Unassembled WGS sequence"/>
</dbReference>
<evidence type="ECO:0000313" key="2">
    <source>
        <dbReference type="Proteomes" id="UP000653358"/>
    </source>
</evidence>
<dbReference type="EMBL" id="WJBB01000019">
    <property type="protein sequence ID" value="MBC3798040.1"/>
    <property type="molecule type" value="Genomic_DNA"/>
</dbReference>
<gene>
    <name evidence="1" type="ORF">GH807_13410</name>
</gene>
<reference evidence="1 2" key="1">
    <citation type="journal article" date="2020" name="mSystems">
        <title>Defining Genomic and Predicted Metabolic Features of the Acetobacterium Genus.</title>
        <authorList>
            <person name="Ross D.E."/>
            <person name="Marshall C.W."/>
            <person name="Gulliver D."/>
            <person name="May H.D."/>
            <person name="Norman R.S."/>
        </authorList>
    </citation>
    <scope>NUCLEOTIDE SEQUENCE [LARGE SCALE GENOMIC DNA]</scope>
    <source>
        <strain evidence="1 2">DSM 9173</strain>
    </source>
</reference>